<dbReference type="HOGENOM" id="CLU_1815107_0_0_5"/>
<dbReference type="GeneID" id="79903921"/>
<keyword evidence="3" id="KW-0472">Membrane</keyword>
<feature type="region of interest" description="Disordered" evidence="2">
    <location>
        <begin position="117"/>
        <end position="142"/>
    </location>
</feature>
<accession>A0A0H3G539</accession>
<keyword evidence="1" id="KW-0175">Coiled coil</keyword>
<evidence type="ECO:0000256" key="2">
    <source>
        <dbReference type="SAM" id="MobiDB-lite"/>
    </source>
</evidence>
<keyword evidence="3" id="KW-1133">Transmembrane helix</keyword>
<sequence length="142" mass="15797">MIELPLIWSFIKGSWKPILAISAIFLAIGLIHHDGYRRGKRHEQAKYEKALETAQKQANLAQQQIDDLTRQMGLIQQEQGDKIRNIQENAQKMATQPVYNTVCGNADASRLLDDARRAANAGLASQSDDTPAPATRLSSQSR</sequence>
<dbReference type="RefSeq" id="WP_014500471.1">
    <property type="nucleotide sequence ID" value="NC_017262.1"/>
</dbReference>
<organism evidence="4 5">
    <name type="scientific">Zymomonas mobilis subsp. mobilis (strain ATCC 10988 / DSM 424 / LMG 404 / NCIMB 8938 / NRRL B-806 / ZM1)</name>
    <dbReference type="NCBI Taxonomy" id="555217"/>
    <lineage>
        <taxon>Bacteria</taxon>
        <taxon>Pseudomonadati</taxon>
        <taxon>Pseudomonadota</taxon>
        <taxon>Alphaproteobacteria</taxon>
        <taxon>Sphingomonadales</taxon>
        <taxon>Zymomonadaceae</taxon>
        <taxon>Zymomonas</taxon>
    </lineage>
</organism>
<dbReference type="KEGG" id="zmm:Zmob_0372"/>
<gene>
    <name evidence="4" type="ordered locus">Zmob_0372</name>
</gene>
<evidence type="ECO:0000256" key="3">
    <source>
        <dbReference type="SAM" id="Phobius"/>
    </source>
</evidence>
<evidence type="ECO:0000313" key="4">
    <source>
        <dbReference type="EMBL" id="AEH62220.1"/>
    </source>
</evidence>
<keyword evidence="3" id="KW-0812">Transmembrane</keyword>
<evidence type="ECO:0000313" key="5">
    <source>
        <dbReference type="Proteomes" id="UP000001494"/>
    </source>
</evidence>
<feature type="transmembrane region" description="Helical" evidence="3">
    <location>
        <begin position="14"/>
        <end position="31"/>
    </location>
</feature>
<reference evidence="4 5" key="1">
    <citation type="journal article" date="2011" name="J. Bacteriol.">
        <title>Genome sequence of the ethanol-producing Zymomonas mobilis subsp. mobilis lectotype strain ATCC 10988.</title>
        <authorList>
            <person name="Pappas K.M."/>
            <person name="Kouvelis V.N."/>
            <person name="Saunders E."/>
            <person name="Brettin T.S."/>
            <person name="Bruce D."/>
            <person name="Detter C."/>
            <person name="Balakireva M."/>
            <person name="Han C.S."/>
            <person name="Savvakis G."/>
            <person name="Kyrpides N.C."/>
            <person name="Typas M.A."/>
        </authorList>
    </citation>
    <scope>NUCLEOTIDE SEQUENCE [LARGE SCALE GENOMIC DNA]</scope>
    <source>
        <strain evidence="5">ATCC 10988 / DSM 424 / CCUG 17860 / LMG 404 / NCIMB 8938 / NRRL B-806 / ZM1</strain>
    </source>
</reference>
<protein>
    <submittedName>
        <fullName evidence="4">Uncharacterized protein</fullName>
    </submittedName>
</protein>
<dbReference type="Proteomes" id="UP000001494">
    <property type="component" value="Chromosome"/>
</dbReference>
<evidence type="ECO:0000256" key="1">
    <source>
        <dbReference type="SAM" id="Coils"/>
    </source>
</evidence>
<proteinExistence type="predicted"/>
<feature type="coiled-coil region" evidence="1">
    <location>
        <begin position="44"/>
        <end position="78"/>
    </location>
</feature>
<name>A0A0H3G539_ZYMMA</name>
<dbReference type="EMBL" id="CP002850">
    <property type="protein sequence ID" value="AEH62220.1"/>
    <property type="molecule type" value="Genomic_DNA"/>
</dbReference>
<dbReference type="OrthoDB" id="7597023at2"/>
<dbReference type="AlphaFoldDB" id="A0A0H3G539"/>